<dbReference type="SUPFAM" id="SSF48239">
    <property type="entry name" value="Terpenoid cyclases/Protein prenyltransferases"/>
    <property type="match status" value="1"/>
</dbReference>
<dbReference type="GO" id="GO:0010333">
    <property type="term" value="F:terpene synthase activity"/>
    <property type="evidence" value="ECO:0007669"/>
    <property type="project" value="InterPro"/>
</dbReference>
<feature type="non-terminal residue" evidence="7">
    <location>
        <position position="1"/>
    </location>
</feature>
<sequence length="513" mass="59888">LRDMREEVKTLILDPVDNPRQKLKLIDDIQHLGVSYHFESEIKNILQEMYKNPPHGDDGDLYTVALWFRLLRQHGYKIPCDIFNKFKNHDEKGEYCFKLSLVNDVPGMLHLFEATHLGMHGEDILDEALTFTTHHLKSMMNHMNSSNLKEKVIHALRWPIHHALPRLEARFYISIYSREDACSELLLKFAKLDFNAVQELHKEELKCYTEWWQKSNFINKLPYARERAVESYFWAATGNFAPQHALARCMVAKLIALLTFVDDTYDAYGTIEELKLFTEAIQRWDASYLDHLPQCMKVLYEEVILETFLEFESVTAKDRTSYLVEYIKKAFQRLTRGYLKEAKWCHEDYVPSCEEYMKVARFTACQEIINAVCFLGMGSIATKEVFDWVMSDPKSVFASNVIGRLMGDIGSHKFEQQRKHEASAVECYMKQYGVTEEEAVEQLEEQVRDRWKDINEDCLMKPNVVPMVAVNSIVDFTRLLNVMYGDRSDKFTKGELLKSYVALLFVNPIPIEA</sequence>
<dbReference type="InterPro" id="IPR008949">
    <property type="entry name" value="Isoprenoid_synthase_dom_sf"/>
</dbReference>
<dbReference type="EMBL" id="JARAOO010000001">
    <property type="protein sequence ID" value="KAJ7982450.1"/>
    <property type="molecule type" value="Genomic_DNA"/>
</dbReference>
<organism evidence="7 8">
    <name type="scientific">Quillaja saponaria</name>
    <name type="common">Soap bark tree</name>
    <dbReference type="NCBI Taxonomy" id="32244"/>
    <lineage>
        <taxon>Eukaryota</taxon>
        <taxon>Viridiplantae</taxon>
        <taxon>Streptophyta</taxon>
        <taxon>Embryophyta</taxon>
        <taxon>Tracheophyta</taxon>
        <taxon>Spermatophyta</taxon>
        <taxon>Magnoliopsida</taxon>
        <taxon>eudicotyledons</taxon>
        <taxon>Gunneridae</taxon>
        <taxon>Pentapetalae</taxon>
        <taxon>rosids</taxon>
        <taxon>fabids</taxon>
        <taxon>Fabales</taxon>
        <taxon>Quillajaceae</taxon>
        <taxon>Quillaja</taxon>
    </lineage>
</organism>
<feature type="domain" description="Terpene synthase metal-binding" evidence="6">
    <location>
        <begin position="215"/>
        <end position="453"/>
    </location>
</feature>
<dbReference type="GO" id="GO:0016102">
    <property type="term" value="P:diterpenoid biosynthetic process"/>
    <property type="evidence" value="ECO:0007669"/>
    <property type="project" value="InterPro"/>
</dbReference>
<evidence type="ECO:0000313" key="8">
    <source>
        <dbReference type="Proteomes" id="UP001163823"/>
    </source>
</evidence>
<evidence type="ECO:0000256" key="1">
    <source>
        <dbReference type="ARBA" id="ARBA00001946"/>
    </source>
</evidence>
<dbReference type="CDD" id="cd00684">
    <property type="entry name" value="Terpene_cyclase_plant_C1"/>
    <property type="match status" value="1"/>
</dbReference>
<evidence type="ECO:0000256" key="4">
    <source>
        <dbReference type="ARBA" id="ARBA00023239"/>
    </source>
</evidence>
<dbReference type="AlphaFoldDB" id="A0AAD7VNT6"/>
<dbReference type="GO" id="GO:0000287">
    <property type="term" value="F:magnesium ion binding"/>
    <property type="evidence" value="ECO:0007669"/>
    <property type="project" value="InterPro"/>
</dbReference>
<feature type="domain" description="Terpene synthase N-terminal" evidence="5">
    <location>
        <begin position="2"/>
        <end position="156"/>
    </location>
</feature>
<evidence type="ECO:0000259" key="6">
    <source>
        <dbReference type="Pfam" id="PF03936"/>
    </source>
</evidence>
<dbReference type="Proteomes" id="UP001163823">
    <property type="component" value="Chromosome 1"/>
</dbReference>
<protein>
    <submittedName>
        <fullName evidence="7">Terpene synthase</fullName>
    </submittedName>
</protein>
<dbReference type="Gene3D" id="1.10.600.10">
    <property type="entry name" value="Farnesyl Diphosphate Synthase"/>
    <property type="match status" value="1"/>
</dbReference>
<dbReference type="PANTHER" id="PTHR31225:SF241">
    <property type="entry name" value="TERPENE SYNTHASE FAMILY, METAL-BINDING DOMAIN PROTEIN"/>
    <property type="match status" value="1"/>
</dbReference>
<dbReference type="PANTHER" id="PTHR31225">
    <property type="entry name" value="OS04G0344100 PROTEIN-RELATED"/>
    <property type="match status" value="1"/>
</dbReference>
<reference evidence="7 8" key="1">
    <citation type="journal article" date="2023" name="Science">
        <title>Elucidation of the pathway for biosynthesis of saponin adjuvants from the soapbark tree.</title>
        <authorList>
            <person name="Reed J."/>
            <person name="Orme A."/>
            <person name="El-Demerdash A."/>
            <person name="Owen C."/>
            <person name="Martin L.B.B."/>
            <person name="Misra R.C."/>
            <person name="Kikuchi S."/>
            <person name="Rejzek M."/>
            <person name="Martin A.C."/>
            <person name="Harkess A."/>
            <person name="Leebens-Mack J."/>
            <person name="Louveau T."/>
            <person name="Stephenson M.J."/>
            <person name="Osbourn A."/>
        </authorList>
    </citation>
    <scope>NUCLEOTIDE SEQUENCE [LARGE SCALE GENOMIC DNA]</scope>
    <source>
        <strain evidence="7">S10</strain>
    </source>
</reference>
<comment type="caution">
    <text evidence="7">The sequence shown here is derived from an EMBL/GenBank/DDBJ whole genome shotgun (WGS) entry which is preliminary data.</text>
</comment>
<keyword evidence="4" id="KW-0456">Lyase</keyword>
<dbReference type="SUPFAM" id="SSF48576">
    <property type="entry name" value="Terpenoid synthases"/>
    <property type="match status" value="1"/>
</dbReference>
<dbReference type="GO" id="GO:0080027">
    <property type="term" value="P:response to herbivore"/>
    <property type="evidence" value="ECO:0007669"/>
    <property type="project" value="UniProtKB-ARBA"/>
</dbReference>
<dbReference type="InterPro" id="IPR008930">
    <property type="entry name" value="Terpenoid_cyclase/PrenylTrfase"/>
</dbReference>
<dbReference type="InterPro" id="IPR050148">
    <property type="entry name" value="Terpene_synthase-like"/>
</dbReference>
<dbReference type="SFLD" id="SFLDG01019">
    <property type="entry name" value="Terpene_Cyclase_Like_1_C_Termi"/>
    <property type="match status" value="1"/>
</dbReference>
<dbReference type="InterPro" id="IPR005630">
    <property type="entry name" value="Terpene_synthase_metal-bd"/>
</dbReference>
<keyword evidence="8" id="KW-1185">Reference proteome</keyword>
<evidence type="ECO:0000256" key="3">
    <source>
        <dbReference type="ARBA" id="ARBA00022842"/>
    </source>
</evidence>
<name>A0AAD7VNT6_QUISA</name>
<dbReference type="GO" id="GO:0009611">
    <property type="term" value="P:response to wounding"/>
    <property type="evidence" value="ECO:0007669"/>
    <property type="project" value="UniProtKB-ARBA"/>
</dbReference>
<gene>
    <name evidence="7" type="ORF">O6P43_001572</name>
</gene>
<dbReference type="InterPro" id="IPR001906">
    <property type="entry name" value="Terpene_synth_N"/>
</dbReference>
<proteinExistence type="predicted"/>
<dbReference type="Gene3D" id="1.50.10.130">
    <property type="entry name" value="Terpene synthase, N-terminal domain"/>
    <property type="match status" value="1"/>
</dbReference>
<dbReference type="InterPro" id="IPR034741">
    <property type="entry name" value="Terpene_cyclase-like_1_C"/>
</dbReference>
<dbReference type="KEGG" id="qsa:O6P43_001572"/>
<dbReference type="FunFam" id="1.10.600.10:FF:000007">
    <property type="entry name" value="Isoprene synthase, chloroplastic"/>
    <property type="match status" value="1"/>
</dbReference>
<evidence type="ECO:0000313" key="7">
    <source>
        <dbReference type="EMBL" id="KAJ7982450.1"/>
    </source>
</evidence>
<dbReference type="InterPro" id="IPR044814">
    <property type="entry name" value="Terpene_cyclase_plant_C1"/>
</dbReference>
<dbReference type="SFLD" id="SFLDS00005">
    <property type="entry name" value="Isoprenoid_Synthase_Type_I"/>
    <property type="match status" value="1"/>
</dbReference>
<keyword evidence="2" id="KW-0479">Metal-binding</keyword>
<dbReference type="FunFam" id="1.50.10.130:FF:000001">
    <property type="entry name" value="Isoprene synthase, chloroplastic"/>
    <property type="match status" value="1"/>
</dbReference>
<comment type="cofactor">
    <cofactor evidence="1">
        <name>Mg(2+)</name>
        <dbReference type="ChEBI" id="CHEBI:18420"/>
    </cofactor>
</comment>
<dbReference type="Pfam" id="PF01397">
    <property type="entry name" value="Terpene_synth"/>
    <property type="match status" value="1"/>
</dbReference>
<evidence type="ECO:0000259" key="5">
    <source>
        <dbReference type="Pfam" id="PF01397"/>
    </source>
</evidence>
<dbReference type="InterPro" id="IPR036965">
    <property type="entry name" value="Terpene_synth_N_sf"/>
</dbReference>
<accession>A0AAD7VNT6</accession>
<dbReference type="Pfam" id="PF03936">
    <property type="entry name" value="Terpene_synth_C"/>
    <property type="match status" value="1"/>
</dbReference>
<evidence type="ECO:0000256" key="2">
    <source>
        <dbReference type="ARBA" id="ARBA00022723"/>
    </source>
</evidence>
<keyword evidence="3" id="KW-0460">Magnesium</keyword>